<evidence type="ECO:0000313" key="5">
    <source>
        <dbReference type="Proteomes" id="UP000245992"/>
    </source>
</evidence>
<dbReference type="SUPFAM" id="SSF53850">
    <property type="entry name" value="Periplasmic binding protein-like II"/>
    <property type="match status" value="1"/>
</dbReference>
<gene>
    <name evidence="4" type="ORF">Y717_29270</name>
</gene>
<dbReference type="STRING" id="1440053.GCA_000718095_04731"/>
<accession>A0A2T7T600</accession>
<feature type="domain" description="Solute-binding protein family 3/N-terminal" evidence="3">
    <location>
        <begin position="76"/>
        <end position="309"/>
    </location>
</feature>
<dbReference type="Pfam" id="PF00497">
    <property type="entry name" value="SBP_bac_3"/>
    <property type="match status" value="1"/>
</dbReference>
<dbReference type="AlphaFoldDB" id="A0A2T7T600"/>
<keyword evidence="1 2" id="KW-0732">Signal</keyword>
<comment type="caution">
    <text evidence="4">The sequence shown here is derived from an EMBL/GenBank/DDBJ whole genome shotgun (WGS) entry which is preliminary data.</text>
</comment>
<dbReference type="PANTHER" id="PTHR35936:SF17">
    <property type="entry name" value="ARGININE-BINDING EXTRACELLULAR PROTEIN ARTP"/>
    <property type="match status" value="1"/>
</dbReference>
<sequence length="321" mass="33353">MSFPKTFPKRFPKSAAFAATTALSCCLVLAGCGTNPPQSQGATDSAAGTGSAAQTKLTVDKELNALLPEKARTSGKLVSVNNGSFPPYEIAGSDGHSLTGASADLSDALGQLLGVTIEHVTADGLPSELTGIKAGRYDLAIGPVGDFKDRQGANDFVDWVQEFVVFAVPKGNPHGIKDLDSTCGQRIAVMGGGSAEGVIKTQNEKCVKDGKPAVKIQSYKDQPGSILAVRSGRADAFFSSQAPLTYFVAQAKGDLELTGTGQSNGFDDLYQGAVVAKDSPLRDVLVKAIQKLIDNGTYGQVMKKWGLSANQLDKPGVNLGA</sequence>
<reference evidence="4 5" key="1">
    <citation type="submission" date="2013-12" db="EMBL/GenBank/DDBJ databases">
        <title>Annotated genome of Streptomyces scopuliridis.</title>
        <authorList>
            <person name="Olson J.B."/>
        </authorList>
    </citation>
    <scope>NUCLEOTIDE SEQUENCE [LARGE SCALE GENOMIC DNA]</scope>
    <source>
        <strain evidence="4 5">RB72</strain>
    </source>
</reference>
<feature type="chain" id="PRO_5039319072" evidence="2">
    <location>
        <begin position="31"/>
        <end position="321"/>
    </location>
</feature>
<dbReference type="RefSeq" id="WP_037728383.1">
    <property type="nucleotide sequence ID" value="NZ_AZSP01000189.1"/>
</dbReference>
<dbReference type="EMBL" id="AZSP01000189">
    <property type="protein sequence ID" value="PVE10554.1"/>
    <property type="molecule type" value="Genomic_DNA"/>
</dbReference>
<dbReference type="PANTHER" id="PTHR35936">
    <property type="entry name" value="MEMBRANE-BOUND LYTIC MUREIN TRANSGLYCOSYLASE F"/>
    <property type="match status" value="1"/>
</dbReference>
<evidence type="ECO:0000256" key="1">
    <source>
        <dbReference type="ARBA" id="ARBA00022729"/>
    </source>
</evidence>
<dbReference type="OrthoDB" id="4577708at2"/>
<evidence type="ECO:0000259" key="3">
    <source>
        <dbReference type="SMART" id="SM00062"/>
    </source>
</evidence>
<protein>
    <submittedName>
        <fullName evidence="4">Amino acid ABC transporter</fullName>
    </submittedName>
</protein>
<dbReference type="InterPro" id="IPR001638">
    <property type="entry name" value="Solute-binding_3/MltF_N"/>
</dbReference>
<dbReference type="Gene3D" id="3.40.190.10">
    <property type="entry name" value="Periplasmic binding protein-like II"/>
    <property type="match status" value="2"/>
</dbReference>
<dbReference type="CDD" id="cd01004">
    <property type="entry name" value="PBP2_MidA_like"/>
    <property type="match status" value="1"/>
</dbReference>
<organism evidence="4 5">
    <name type="scientific">Streptomyces scopuliridis RB72</name>
    <dbReference type="NCBI Taxonomy" id="1440053"/>
    <lineage>
        <taxon>Bacteria</taxon>
        <taxon>Bacillati</taxon>
        <taxon>Actinomycetota</taxon>
        <taxon>Actinomycetes</taxon>
        <taxon>Kitasatosporales</taxon>
        <taxon>Streptomycetaceae</taxon>
        <taxon>Streptomyces</taxon>
    </lineage>
</organism>
<proteinExistence type="predicted"/>
<dbReference type="PROSITE" id="PS51257">
    <property type="entry name" value="PROKAR_LIPOPROTEIN"/>
    <property type="match status" value="1"/>
</dbReference>
<evidence type="ECO:0000256" key="2">
    <source>
        <dbReference type="SAM" id="SignalP"/>
    </source>
</evidence>
<dbReference type="SMART" id="SM00062">
    <property type="entry name" value="PBPb"/>
    <property type="match status" value="1"/>
</dbReference>
<evidence type="ECO:0000313" key="4">
    <source>
        <dbReference type="EMBL" id="PVE10554.1"/>
    </source>
</evidence>
<feature type="signal peptide" evidence="2">
    <location>
        <begin position="1"/>
        <end position="30"/>
    </location>
</feature>
<dbReference type="Proteomes" id="UP000245992">
    <property type="component" value="Unassembled WGS sequence"/>
</dbReference>
<name>A0A2T7T600_9ACTN</name>
<keyword evidence="5" id="KW-1185">Reference proteome</keyword>